<reference evidence="1 2" key="1">
    <citation type="submission" date="2020-02" db="EMBL/GenBank/DDBJ databases">
        <title>Fructobacillus sp. isolated from paper mulberry of Taiwan.</title>
        <authorList>
            <person name="Lin S.-T."/>
        </authorList>
    </citation>
    <scope>NUCLEOTIDE SEQUENCE [LARGE SCALE GENOMIC DNA]</scope>
    <source>
        <strain evidence="1 2">M2-14</strain>
    </source>
</reference>
<proteinExistence type="predicted"/>
<organism evidence="1 2">
    <name type="scientific">Fructobacillus broussonetiae</name>
    <dbReference type="NCBI Taxonomy" id="2713173"/>
    <lineage>
        <taxon>Bacteria</taxon>
        <taxon>Bacillati</taxon>
        <taxon>Bacillota</taxon>
        <taxon>Bacilli</taxon>
        <taxon>Lactobacillales</taxon>
        <taxon>Lactobacillaceae</taxon>
        <taxon>Fructobacillus</taxon>
    </lineage>
</organism>
<sequence length="62" mass="7719">MSDKERRQALQEFFDSDRCKENVERWTEEINERIEENWKKLEKEQEEYIIPDYLLVKNLLGL</sequence>
<protein>
    <submittedName>
        <fullName evidence="1">Uncharacterized protein</fullName>
    </submittedName>
</protein>
<accession>A0ABS5R1J3</accession>
<gene>
    <name evidence="1" type="ORF">G6R29_02025</name>
</gene>
<name>A0ABS5R1J3_9LACO</name>
<dbReference type="EMBL" id="JAAMFK010000002">
    <property type="protein sequence ID" value="MBS9338414.1"/>
    <property type="molecule type" value="Genomic_DNA"/>
</dbReference>
<evidence type="ECO:0000313" key="2">
    <source>
        <dbReference type="Proteomes" id="UP001519504"/>
    </source>
</evidence>
<dbReference type="RefSeq" id="WP_213808696.1">
    <property type="nucleotide sequence ID" value="NZ_JAAMFK010000002.1"/>
</dbReference>
<dbReference type="Proteomes" id="UP001519504">
    <property type="component" value="Unassembled WGS sequence"/>
</dbReference>
<keyword evidence="2" id="KW-1185">Reference proteome</keyword>
<comment type="caution">
    <text evidence="1">The sequence shown here is derived from an EMBL/GenBank/DDBJ whole genome shotgun (WGS) entry which is preliminary data.</text>
</comment>
<evidence type="ECO:0000313" key="1">
    <source>
        <dbReference type="EMBL" id="MBS9338414.1"/>
    </source>
</evidence>